<dbReference type="KEGG" id="dmo:Dmoj_GI19120"/>
<evidence type="ECO:0000313" key="8">
    <source>
        <dbReference type="EMBL" id="EDW09293.2"/>
    </source>
</evidence>
<dbReference type="OrthoDB" id="61124at2759"/>
<comment type="subcellular location">
    <subcellularLocation>
        <location evidence="1">Membrane</location>
        <topology evidence="1">Multi-pass membrane protein</topology>
    </subcellularLocation>
</comment>
<dbReference type="FunFam" id="1.20.140.140:FF:000002">
    <property type="entry name" value="Uncharacterized protein, isoform B"/>
    <property type="match status" value="1"/>
</dbReference>
<feature type="transmembrane region" description="Helical" evidence="7">
    <location>
        <begin position="276"/>
        <end position="301"/>
    </location>
</feature>
<dbReference type="Proteomes" id="UP000009192">
    <property type="component" value="Unassembled WGS sequence"/>
</dbReference>
<dbReference type="eggNOG" id="KOG4298">
    <property type="taxonomic scope" value="Eukaryota"/>
</dbReference>
<dbReference type="Gene3D" id="1.20.140.140">
    <property type="entry name" value="Calcium release-activated calcium channel protein Orai"/>
    <property type="match status" value="1"/>
</dbReference>
<name>B4KQU4_DROMO</name>
<dbReference type="GO" id="GO:0015279">
    <property type="term" value="F:store-operated calcium channel activity"/>
    <property type="evidence" value="ECO:0007669"/>
    <property type="project" value="TreeGrafter"/>
</dbReference>
<organism evidence="8 9">
    <name type="scientific">Drosophila mojavensis</name>
    <name type="common">Fruit fly</name>
    <dbReference type="NCBI Taxonomy" id="7230"/>
    <lineage>
        <taxon>Eukaryota</taxon>
        <taxon>Metazoa</taxon>
        <taxon>Ecdysozoa</taxon>
        <taxon>Arthropoda</taxon>
        <taxon>Hexapoda</taxon>
        <taxon>Insecta</taxon>
        <taxon>Pterygota</taxon>
        <taxon>Neoptera</taxon>
        <taxon>Endopterygota</taxon>
        <taxon>Diptera</taxon>
        <taxon>Brachycera</taxon>
        <taxon>Muscomorpha</taxon>
        <taxon>Ephydroidea</taxon>
        <taxon>Drosophilidae</taxon>
        <taxon>Drosophila</taxon>
    </lineage>
</organism>
<dbReference type="Pfam" id="PF07856">
    <property type="entry name" value="Orai-1"/>
    <property type="match status" value="1"/>
</dbReference>
<feature type="transmembrane region" description="Helical" evidence="7">
    <location>
        <begin position="193"/>
        <end position="210"/>
    </location>
</feature>
<reference evidence="8 9" key="1">
    <citation type="journal article" date="2007" name="Nature">
        <title>Evolution of genes and genomes on the Drosophila phylogeny.</title>
        <authorList>
            <consortium name="Drosophila 12 Genomes Consortium"/>
            <person name="Clark A.G."/>
            <person name="Eisen M.B."/>
            <person name="Smith D.R."/>
            <person name="Bergman C.M."/>
            <person name="Oliver B."/>
            <person name="Markow T.A."/>
            <person name="Kaufman T.C."/>
            <person name="Kellis M."/>
            <person name="Gelbart W."/>
            <person name="Iyer V.N."/>
            <person name="Pollard D.A."/>
            <person name="Sackton T.B."/>
            <person name="Larracuente A.M."/>
            <person name="Singh N.D."/>
            <person name="Abad J.P."/>
            <person name="Abt D.N."/>
            <person name="Adryan B."/>
            <person name="Aguade M."/>
            <person name="Akashi H."/>
            <person name="Anderson W.W."/>
            <person name="Aquadro C.F."/>
            <person name="Ardell D.H."/>
            <person name="Arguello R."/>
            <person name="Artieri C.G."/>
            <person name="Barbash D.A."/>
            <person name="Barker D."/>
            <person name="Barsanti P."/>
            <person name="Batterham P."/>
            <person name="Batzoglou S."/>
            <person name="Begun D."/>
            <person name="Bhutkar A."/>
            <person name="Blanco E."/>
            <person name="Bosak S.A."/>
            <person name="Bradley R.K."/>
            <person name="Brand A.D."/>
            <person name="Brent M.R."/>
            <person name="Brooks A.N."/>
            <person name="Brown R.H."/>
            <person name="Butlin R.K."/>
            <person name="Caggese C."/>
            <person name="Calvi B.R."/>
            <person name="Bernardo de Carvalho A."/>
            <person name="Caspi A."/>
            <person name="Castrezana S."/>
            <person name="Celniker S.E."/>
            <person name="Chang J.L."/>
            <person name="Chapple C."/>
            <person name="Chatterji S."/>
            <person name="Chinwalla A."/>
            <person name="Civetta A."/>
            <person name="Clifton S.W."/>
            <person name="Comeron J.M."/>
            <person name="Costello J.C."/>
            <person name="Coyne J.A."/>
            <person name="Daub J."/>
            <person name="David R.G."/>
            <person name="Delcher A.L."/>
            <person name="Delehaunty K."/>
            <person name="Do C.B."/>
            <person name="Ebling H."/>
            <person name="Edwards K."/>
            <person name="Eickbush T."/>
            <person name="Evans J.D."/>
            <person name="Filipski A."/>
            <person name="Findeiss S."/>
            <person name="Freyhult E."/>
            <person name="Fulton L."/>
            <person name="Fulton R."/>
            <person name="Garcia A.C."/>
            <person name="Gardiner A."/>
            <person name="Garfield D.A."/>
            <person name="Garvin B.E."/>
            <person name="Gibson G."/>
            <person name="Gilbert D."/>
            <person name="Gnerre S."/>
            <person name="Godfrey J."/>
            <person name="Good R."/>
            <person name="Gotea V."/>
            <person name="Gravely B."/>
            <person name="Greenberg A.J."/>
            <person name="Griffiths-Jones S."/>
            <person name="Gross S."/>
            <person name="Guigo R."/>
            <person name="Gustafson E.A."/>
            <person name="Haerty W."/>
            <person name="Hahn M.W."/>
            <person name="Halligan D.L."/>
            <person name="Halpern A.L."/>
            <person name="Halter G.M."/>
            <person name="Han M.V."/>
            <person name="Heger A."/>
            <person name="Hillier L."/>
            <person name="Hinrichs A.S."/>
            <person name="Holmes I."/>
            <person name="Hoskins R.A."/>
            <person name="Hubisz M.J."/>
            <person name="Hultmark D."/>
            <person name="Huntley M.A."/>
            <person name="Jaffe D.B."/>
            <person name="Jagadeeshan S."/>
            <person name="Jeck W.R."/>
            <person name="Johnson J."/>
            <person name="Jones C.D."/>
            <person name="Jordan W.C."/>
            <person name="Karpen G.H."/>
            <person name="Kataoka E."/>
            <person name="Keightley P.D."/>
            <person name="Kheradpour P."/>
            <person name="Kirkness E.F."/>
            <person name="Koerich L.B."/>
            <person name="Kristiansen K."/>
            <person name="Kudrna D."/>
            <person name="Kulathinal R.J."/>
            <person name="Kumar S."/>
            <person name="Kwok R."/>
            <person name="Lander E."/>
            <person name="Langley C.H."/>
            <person name="Lapoint R."/>
            <person name="Lazzaro B.P."/>
            <person name="Lee S.J."/>
            <person name="Levesque L."/>
            <person name="Li R."/>
            <person name="Lin C.F."/>
            <person name="Lin M.F."/>
            <person name="Lindblad-Toh K."/>
            <person name="Llopart A."/>
            <person name="Long M."/>
            <person name="Low L."/>
            <person name="Lozovsky E."/>
            <person name="Lu J."/>
            <person name="Luo M."/>
            <person name="Machado C.A."/>
            <person name="Makalowski W."/>
            <person name="Marzo M."/>
            <person name="Matsuda M."/>
            <person name="Matzkin L."/>
            <person name="McAllister B."/>
            <person name="McBride C.S."/>
            <person name="McKernan B."/>
            <person name="McKernan K."/>
            <person name="Mendez-Lago M."/>
            <person name="Minx P."/>
            <person name="Mollenhauer M.U."/>
            <person name="Montooth K."/>
            <person name="Mount S.M."/>
            <person name="Mu X."/>
            <person name="Myers E."/>
            <person name="Negre B."/>
            <person name="Newfeld S."/>
            <person name="Nielsen R."/>
            <person name="Noor M.A."/>
            <person name="O'Grady P."/>
            <person name="Pachter L."/>
            <person name="Papaceit M."/>
            <person name="Parisi M.J."/>
            <person name="Parisi M."/>
            <person name="Parts L."/>
            <person name="Pedersen J.S."/>
            <person name="Pesole G."/>
            <person name="Phillippy A.M."/>
            <person name="Ponting C.P."/>
            <person name="Pop M."/>
            <person name="Porcelli D."/>
            <person name="Powell J.R."/>
            <person name="Prohaska S."/>
            <person name="Pruitt K."/>
            <person name="Puig M."/>
            <person name="Quesneville H."/>
            <person name="Ram K.R."/>
            <person name="Rand D."/>
            <person name="Rasmussen M.D."/>
            <person name="Reed L.K."/>
            <person name="Reenan R."/>
            <person name="Reily A."/>
            <person name="Remington K.A."/>
            <person name="Rieger T.T."/>
            <person name="Ritchie M.G."/>
            <person name="Robin C."/>
            <person name="Rogers Y.H."/>
            <person name="Rohde C."/>
            <person name="Rozas J."/>
            <person name="Rubenfield M.J."/>
            <person name="Ruiz A."/>
            <person name="Russo S."/>
            <person name="Salzberg S.L."/>
            <person name="Sanchez-Gracia A."/>
            <person name="Saranga D.J."/>
            <person name="Sato H."/>
            <person name="Schaeffer S.W."/>
            <person name="Schatz M.C."/>
            <person name="Schlenke T."/>
            <person name="Schwartz R."/>
            <person name="Segarra C."/>
            <person name="Singh R.S."/>
            <person name="Sirot L."/>
            <person name="Sirota M."/>
            <person name="Sisneros N.B."/>
            <person name="Smith C.D."/>
            <person name="Smith T.F."/>
            <person name="Spieth J."/>
            <person name="Stage D.E."/>
            <person name="Stark A."/>
            <person name="Stephan W."/>
            <person name="Strausberg R.L."/>
            <person name="Strempel S."/>
            <person name="Sturgill D."/>
            <person name="Sutton G."/>
            <person name="Sutton G.G."/>
            <person name="Tao W."/>
            <person name="Teichmann S."/>
            <person name="Tobari Y.N."/>
            <person name="Tomimura Y."/>
            <person name="Tsolas J.M."/>
            <person name="Valente V.L."/>
            <person name="Venter E."/>
            <person name="Venter J.C."/>
            <person name="Vicario S."/>
            <person name="Vieira F.G."/>
            <person name="Vilella A.J."/>
            <person name="Villasante A."/>
            <person name="Walenz B."/>
            <person name="Wang J."/>
            <person name="Wasserman M."/>
            <person name="Watts T."/>
            <person name="Wilson D."/>
            <person name="Wilson R.K."/>
            <person name="Wing R.A."/>
            <person name="Wolfner M.F."/>
            <person name="Wong A."/>
            <person name="Wong G.K."/>
            <person name="Wu C.I."/>
            <person name="Wu G."/>
            <person name="Yamamoto D."/>
            <person name="Yang H.P."/>
            <person name="Yang S.P."/>
            <person name="Yorke J.A."/>
            <person name="Yoshida K."/>
            <person name="Zdobnov E."/>
            <person name="Zhang P."/>
            <person name="Zhang Y."/>
            <person name="Zimin A.V."/>
            <person name="Baldwin J."/>
            <person name="Abdouelleil A."/>
            <person name="Abdulkadir J."/>
            <person name="Abebe A."/>
            <person name="Abera B."/>
            <person name="Abreu J."/>
            <person name="Acer S.C."/>
            <person name="Aftuck L."/>
            <person name="Alexander A."/>
            <person name="An P."/>
            <person name="Anderson E."/>
            <person name="Anderson S."/>
            <person name="Arachi H."/>
            <person name="Azer M."/>
            <person name="Bachantsang P."/>
            <person name="Barry A."/>
            <person name="Bayul T."/>
            <person name="Berlin A."/>
            <person name="Bessette D."/>
            <person name="Bloom T."/>
            <person name="Blye J."/>
            <person name="Boguslavskiy L."/>
            <person name="Bonnet C."/>
            <person name="Boukhgalter B."/>
            <person name="Bourzgui I."/>
            <person name="Brown A."/>
            <person name="Cahill P."/>
            <person name="Channer S."/>
            <person name="Cheshatsang Y."/>
            <person name="Chuda L."/>
            <person name="Citroen M."/>
            <person name="Collymore A."/>
            <person name="Cooke P."/>
            <person name="Costello M."/>
            <person name="D'Aco K."/>
            <person name="Daza R."/>
            <person name="De Haan G."/>
            <person name="DeGray S."/>
            <person name="DeMaso C."/>
            <person name="Dhargay N."/>
            <person name="Dooley K."/>
            <person name="Dooley E."/>
            <person name="Doricent M."/>
            <person name="Dorje P."/>
            <person name="Dorjee K."/>
            <person name="Dupes A."/>
            <person name="Elong R."/>
            <person name="Falk J."/>
            <person name="Farina A."/>
            <person name="Faro S."/>
            <person name="Ferguson D."/>
            <person name="Fisher S."/>
            <person name="Foley C.D."/>
            <person name="Franke A."/>
            <person name="Friedrich D."/>
            <person name="Gadbois L."/>
            <person name="Gearin G."/>
            <person name="Gearin C.R."/>
            <person name="Giannoukos G."/>
            <person name="Goode T."/>
            <person name="Graham J."/>
            <person name="Grandbois E."/>
            <person name="Grewal S."/>
            <person name="Gyaltsen K."/>
            <person name="Hafez N."/>
            <person name="Hagos B."/>
            <person name="Hall J."/>
            <person name="Henson C."/>
            <person name="Hollinger A."/>
            <person name="Honan T."/>
            <person name="Huard M.D."/>
            <person name="Hughes L."/>
            <person name="Hurhula B."/>
            <person name="Husby M.E."/>
            <person name="Kamat A."/>
            <person name="Kanga B."/>
            <person name="Kashin S."/>
            <person name="Khazanovich D."/>
            <person name="Kisner P."/>
            <person name="Lance K."/>
            <person name="Lara M."/>
            <person name="Lee W."/>
            <person name="Lennon N."/>
            <person name="Letendre F."/>
            <person name="LeVine R."/>
            <person name="Lipovsky A."/>
            <person name="Liu X."/>
            <person name="Liu J."/>
            <person name="Liu S."/>
            <person name="Lokyitsang T."/>
            <person name="Lokyitsang Y."/>
            <person name="Lubonja R."/>
            <person name="Lui A."/>
            <person name="MacDonald P."/>
            <person name="Magnisalis V."/>
            <person name="Maru K."/>
            <person name="Matthews C."/>
            <person name="McCusker W."/>
            <person name="McDonough S."/>
            <person name="Mehta T."/>
            <person name="Meldrim J."/>
            <person name="Meneus L."/>
            <person name="Mihai O."/>
            <person name="Mihalev A."/>
            <person name="Mihova T."/>
            <person name="Mittelman R."/>
            <person name="Mlenga V."/>
            <person name="Montmayeur A."/>
            <person name="Mulrain L."/>
            <person name="Navidi A."/>
            <person name="Naylor J."/>
            <person name="Negash T."/>
            <person name="Nguyen T."/>
            <person name="Nguyen N."/>
            <person name="Nicol R."/>
            <person name="Norbu C."/>
            <person name="Norbu N."/>
            <person name="Novod N."/>
            <person name="O'Neill B."/>
            <person name="Osman S."/>
            <person name="Markiewicz E."/>
            <person name="Oyono O.L."/>
            <person name="Patti C."/>
            <person name="Phunkhang P."/>
            <person name="Pierre F."/>
            <person name="Priest M."/>
            <person name="Raghuraman S."/>
            <person name="Rege F."/>
            <person name="Reyes R."/>
            <person name="Rise C."/>
            <person name="Rogov P."/>
            <person name="Ross K."/>
            <person name="Ryan E."/>
            <person name="Settipalli S."/>
            <person name="Shea T."/>
            <person name="Sherpa N."/>
            <person name="Shi L."/>
            <person name="Shih D."/>
            <person name="Sparrow T."/>
            <person name="Spaulding J."/>
            <person name="Stalker J."/>
            <person name="Stange-Thomann N."/>
            <person name="Stavropoulos S."/>
            <person name="Stone C."/>
            <person name="Strader C."/>
            <person name="Tesfaye S."/>
            <person name="Thomson T."/>
            <person name="Thoulutsang Y."/>
            <person name="Thoulutsang D."/>
            <person name="Topham K."/>
            <person name="Topping I."/>
            <person name="Tsamla T."/>
            <person name="Vassiliev H."/>
            <person name="Vo A."/>
            <person name="Wangchuk T."/>
            <person name="Wangdi T."/>
            <person name="Weiand M."/>
            <person name="Wilkinson J."/>
            <person name="Wilson A."/>
            <person name="Yadav S."/>
            <person name="Young G."/>
            <person name="Yu Q."/>
            <person name="Zembek L."/>
            <person name="Zhong D."/>
            <person name="Zimmer A."/>
            <person name="Zwirko Z."/>
            <person name="Jaffe D.B."/>
            <person name="Alvarez P."/>
            <person name="Brockman W."/>
            <person name="Butler J."/>
            <person name="Chin C."/>
            <person name="Gnerre S."/>
            <person name="Grabherr M."/>
            <person name="Kleber M."/>
            <person name="Mauceli E."/>
            <person name="MacCallum I."/>
        </authorList>
    </citation>
    <scope>NUCLEOTIDE SEQUENCE [LARGE SCALE GENOMIC DNA]</scope>
    <source>
        <strain evidence="9">Tucson 15081-1352.22</strain>
    </source>
</reference>
<keyword evidence="9" id="KW-1185">Reference proteome</keyword>
<keyword evidence="4 7" id="KW-1133">Transmembrane helix</keyword>
<accession>B4KQU4</accession>
<feature type="transmembrane region" description="Helical" evidence="7">
    <location>
        <begin position="307"/>
        <end position="330"/>
    </location>
</feature>
<proteinExistence type="inferred from homology"/>
<comment type="similarity">
    <text evidence="2">Belongs to the Orai family.</text>
</comment>
<evidence type="ECO:0000256" key="6">
    <source>
        <dbReference type="SAM" id="MobiDB-lite"/>
    </source>
</evidence>
<sequence>MSVWTTTSSAGNGLESSNSQTRTPQTAKSQLSAAQRNSSNPTNAGQLIGSDITTSANAQQNHFQHVVAAAVAAATTIATGQHQQQQQQHHHHQQQLLQLQPFHNHSLYNQFGSSSGSSSNNGNNNNNNTFNFKRSSISNSAPQLPASSQNFTKPRRITRSSMSQSGEDLHSPTYLSWRKLQLSRAKLKASSKTSALLSGFAMVAMVEVQLDKDTGVPPGMLVAFAICTTLLVAVHMLALMISTCILPNIETVCNLHSISLVHESPHERLHWYIETAWAFSTLLGLILFLVEIAILCWVKFYDLSTTAAWSAVVVLIPVMIVFLAFAVHFYRSLVTHKYEVTVSGIRELELLKEQMEQEHLEVHNNARNNGFNYGASGDIV</sequence>
<feature type="transmembrane region" description="Helical" evidence="7">
    <location>
        <begin position="222"/>
        <end position="246"/>
    </location>
</feature>
<evidence type="ECO:0000256" key="4">
    <source>
        <dbReference type="ARBA" id="ARBA00022989"/>
    </source>
</evidence>
<evidence type="ECO:0000256" key="2">
    <source>
        <dbReference type="ARBA" id="ARBA00008062"/>
    </source>
</evidence>
<feature type="region of interest" description="Disordered" evidence="6">
    <location>
        <begin position="1"/>
        <end position="48"/>
    </location>
</feature>
<dbReference type="InterPro" id="IPR038350">
    <property type="entry name" value="Orai_sf"/>
</dbReference>
<dbReference type="PANTHER" id="PTHR31501:SF7">
    <property type="entry name" value="CALCIUM RELEASE-ACTIVATED CALCIUM CHANNEL PROTEIN 1"/>
    <property type="match status" value="1"/>
</dbReference>
<feature type="compositionally biased region" description="Polar residues" evidence="6">
    <location>
        <begin position="129"/>
        <end position="152"/>
    </location>
</feature>
<gene>
    <name evidence="8" type="primary">Dmoj\GI19120</name>
    <name evidence="8" type="ORF">Dmoj_GI19120</name>
</gene>
<dbReference type="GO" id="GO:0002115">
    <property type="term" value="P:store-operated calcium entry"/>
    <property type="evidence" value="ECO:0007669"/>
    <property type="project" value="TreeGrafter"/>
</dbReference>
<dbReference type="PANTHER" id="PTHR31501">
    <property type="entry name" value="CALCIUM RELEASE-ACTIVATED CALCIUM CHANNEL PROTEIN 1"/>
    <property type="match status" value="1"/>
</dbReference>
<dbReference type="HOGENOM" id="CLU_062509_0_0_1"/>
<keyword evidence="3 7" id="KW-0812">Transmembrane</keyword>
<keyword evidence="5 7" id="KW-0472">Membrane</keyword>
<evidence type="ECO:0000313" key="9">
    <source>
        <dbReference type="Proteomes" id="UP000009192"/>
    </source>
</evidence>
<dbReference type="AlphaFoldDB" id="B4KQU4"/>
<protein>
    <submittedName>
        <fullName evidence="8">Uncharacterized protein, isoform D</fullName>
    </submittedName>
</protein>
<evidence type="ECO:0000256" key="1">
    <source>
        <dbReference type="ARBA" id="ARBA00004141"/>
    </source>
</evidence>
<evidence type="ECO:0000256" key="5">
    <source>
        <dbReference type="ARBA" id="ARBA00023136"/>
    </source>
</evidence>
<dbReference type="InterPro" id="IPR012446">
    <property type="entry name" value="CRAC_channel"/>
</dbReference>
<dbReference type="SMR" id="B4KQU4"/>
<dbReference type="EMBL" id="CH933808">
    <property type="protein sequence ID" value="EDW09293.2"/>
    <property type="molecule type" value="Genomic_DNA"/>
</dbReference>
<feature type="compositionally biased region" description="Low complexity" evidence="6">
    <location>
        <begin position="112"/>
        <end position="128"/>
    </location>
</feature>
<evidence type="ECO:0000256" key="3">
    <source>
        <dbReference type="ARBA" id="ARBA00022692"/>
    </source>
</evidence>
<feature type="region of interest" description="Disordered" evidence="6">
    <location>
        <begin position="107"/>
        <end position="170"/>
    </location>
</feature>
<evidence type="ECO:0000256" key="7">
    <source>
        <dbReference type="SAM" id="Phobius"/>
    </source>
</evidence>
<dbReference type="GO" id="GO:0016020">
    <property type="term" value="C:membrane"/>
    <property type="evidence" value="ECO:0007669"/>
    <property type="project" value="UniProtKB-SubCell"/>
</dbReference>